<evidence type="ECO:0000313" key="3">
    <source>
        <dbReference type="Proteomes" id="UP001224661"/>
    </source>
</evidence>
<dbReference type="RefSeq" id="WP_282516844.1">
    <property type="nucleotide sequence ID" value="NZ_JASCIR010000046.1"/>
</dbReference>
<proteinExistence type="predicted"/>
<sequence length="88" mass="9588">MTSTTGTTTPATDAVDAPGPETFLRIERGTPDACELAALTAVLLSRVTALTDAGEDTEEDCPRTARWRRLERRNVPSTPRSWRTDAGR</sequence>
<comment type="caution">
    <text evidence="2">The sequence shown here is derived from an EMBL/GenBank/DDBJ whole genome shotgun (WGS) entry which is preliminary data.</text>
</comment>
<dbReference type="EMBL" id="JASCIR010000046">
    <property type="protein sequence ID" value="MDI3390363.1"/>
    <property type="molecule type" value="Genomic_DNA"/>
</dbReference>
<accession>A0ABT6S0Z8</accession>
<feature type="region of interest" description="Disordered" evidence="1">
    <location>
        <begin position="1"/>
        <end position="20"/>
    </location>
</feature>
<gene>
    <name evidence="2" type="ORF">QIS99_29840</name>
</gene>
<dbReference type="Pfam" id="PF13822">
    <property type="entry name" value="ACC_epsilon"/>
    <property type="match status" value="1"/>
</dbReference>
<organism evidence="2 3">
    <name type="scientific">Streptomyces solicavernae</name>
    <dbReference type="NCBI Taxonomy" id="3043614"/>
    <lineage>
        <taxon>Bacteria</taxon>
        <taxon>Bacillati</taxon>
        <taxon>Actinomycetota</taxon>
        <taxon>Actinomycetes</taxon>
        <taxon>Kitasatosporales</taxon>
        <taxon>Streptomycetaceae</taxon>
        <taxon>Streptomyces</taxon>
    </lineage>
</organism>
<evidence type="ECO:0000313" key="2">
    <source>
        <dbReference type="EMBL" id="MDI3390363.1"/>
    </source>
</evidence>
<evidence type="ECO:0000256" key="1">
    <source>
        <dbReference type="SAM" id="MobiDB-lite"/>
    </source>
</evidence>
<protein>
    <submittedName>
        <fullName evidence="2">Acyl-CoA carboxylase subunit epsilon</fullName>
    </submittedName>
</protein>
<dbReference type="InterPro" id="IPR032716">
    <property type="entry name" value="ACC_epsilon"/>
</dbReference>
<keyword evidence="3" id="KW-1185">Reference proteome</keyword>
<name>A0ABT6S0Z8_9ACTN</name>
<reference evidence="2 3" key="1">
    <citation type="submission" date="2023-05" db="EMBL/GenBank/DDBJ databases">
        <title>Draft genome sequence of Streptomyces sp. B-S-A8 isolated from a cave soil in Thailand.</title>
        <authorList>
            <person name="Chamroensaksri N."/>
            <person name="Muangham S."/>
        </authorList>
    </citation>
    <scope>NUCLEOTIDE SEQUENCE [LARGE SCALE GENOMIC DNA]</scope>
    <source>
        <strain evidence="2 3">B-S-A8</strain>
    </source>
</reference>
<dbReference type="Proteomes" id="UP001224661">
    <property type="component" value="Unassembled WGS sequence"/>
</dbReference>